<organism evidence="3 4">
    <name type="scientific">Gaopeijia maritima</name>
    <dbReference type="NCBI Taxonomy" id="3119007"/>
    <lineage>
        <taxon>Bacteria</taxon>
        <taxon>Pseudomonadati</taxon>
        <taxon>Gemmatimonadota</taxon>
        <taxon>Longimicrobiia</taxon>
        <taxon>Gaopeijiales</taxon>
        <taxon>Gaopeijiaceae</taxon>
        <taxon>Gaopeijia</taxon>
    </lineage>
</organism>
<comment type="caution">
    <text evidence="3">The sequence shown here is derived from an EMBL/GenBank/DDBJ whole genome shotgun (WGS) entry which is preliminary data.</text>
</comment>
<dbReference type="SUPFAM" id="SSF50969">
    <property type="entry name" value="YVTN repeat-like/Quinoprotein amine dehydrogenase"/>
    <property type="match status" value="1"/>
</dbReference>
<evidence type="ECO:0000313" key="4">
    <source>
        <dbReference type="Proteomes" id="UP001484239"/>
    </source>
</evidence>
<dbReference type="EMBL" id="JBBHLI010000005">
    <property type="protein sequence ID" value="MEK9501484.1"/>
    <property type="molecule type" value="Genomic_DNA"/>
</dbReference>
<sequence>MSPRSCPPAPRPSGTRAPPAPPLPARGRVRGGAPWIAIGLLLLVAGAVAFALAFRYASRAQTPEERAFARERADFAPDSIAALGRIDAALRESSGLAVASDGMHLWSHNDSGDEARFYALDRTGARVATFELEGVEAQDWESMDAGPCALDPSRRCLYLADTGDNARRRDVLTVHLVPEPDEPRLDARVAALGRLRFLYPARARDAEAVAVSPAGDFVVISKGRTGDIVLFHLEPEALRSAIESDAPVRFERGRGLGLVPDWPVGRVVTGAAFRPDGAVLAVRTLSEIHFFDWPALTEAAPACFLGTLEPQGEAVTWDSDGALLLSSETSWKGPGMLTRVRCAGV</sequence>
<keyword evidence="2" id="KW-1133">Transmembrane helix</keyword>
<feature type="region of interest" description="Disordered" evidence="1">
    <location>
        <begin position="1"/>
        <end position="25"/>
    </location>
</feature>
<feature type="compositionally biased region" description="Pro residues" evidence="1">
    <location>
        <begin position="1"/>
        <end position="11"/>
    </location>
</feature>
<accession>A0ABU9EBI5</accession>
<dbReference type="Gene3D" id="2.130.10.10">
    <property type="entry name" value="YVTN repeat-like/Quinoprotein amine dehydrogenase"/>
    <property type="match status" value="1"/>
</dbReference>
<name>A0ABU9EBI5_9BACT</name>
<dbReference type="Proteomes" id="UP001484239">
    <property type="component" value="Unassembled WGS sequence"/>
</dbReference>
<evidence type="ECO:0000313" key="3">
    <source>
        <dbReference type="EMBL" id="MEK9501484.1"/>
    </source>
</evidence>
<dbReference type="InterPro" id="IPR011044">
    <property type="entry name" value="Quino_amine_DH_bsu"/>
</dbReference>
<keyword evidence="4" id="KW-1185">Reference proteome</keyword>
<reference evidence="3 4" key="1">
    <citation type="submission" date="2024-02" db="EMBL/GenBank/DDBJ databases">
        <title>A novel Gemmatimonadota bacterium.</title>
        <authorList>
            <person name="Du Z.-J."/>
            <person name="Ye Y.-Q."/>
        </authorList>
    </citation>
    <scope>NUCLEOTIDE SEQUENCE [LARGE SCALE GENOMIC DNA]</scope>
    <source>
        <strain evidence="3 4">DH-20</strain>
    </source>
</reference>
<feature type="transmembrane region" description="Helical" evidence="2">
    <location>
        <begin position="32"/>
        <end position="54"/>
    </location>
</feature>
<keyword evidence="2" id="KW-0812">Transmembrane</keyword>
<keyword evidence="2" id="KW-0472">Membrane</keyword>
<protein>
    <submittedName>
        <fullName evidence="3">Uncharacterized protein</fullName>
    </submittedName>
</protein>
<dbReference type="InterPro" id="IPR015943">
    <property type="entry name" value="WD40/YVTN_repeat-like_dom_sf"/>
</dbReference>
<evidence type="ECO:0000256" key="1">
    <source>
        <dbReference type="SAM" id="MobiDB-lite"/>
    </source>
</evidence>
<dbReference type="RefSeq" id="WP_405286960.1">
    <property type="nucleotide sequence ID" value="NZ_JBBHLI010000005.1"/>
</dbReference>
<evidence type="ECO:0000256" key="2">
    <source>
        <dbReference type="SAM" id="Phobius"/>
    </source>
</evidence>
<proteinExistence type="predicted"/>
<gene>
    <name evidence="3" type="ORF">WI372_10890</name>
</gene>